<proteinExistence type="predicted"/>
<protein>
    <submittedName>
        <fullName evidence="1">Uncharacterized protein</fullName>
    </submittedName>
</protein>
<sequence length="42" mass="4740">MALRKILQGHGQVTVFGRIDKGRGSYQGYGTLYKTQPWEPVC</sequence>
<reference evidence="1 2" key="1">
    <citation type="submission" date="2018-10" db="EMBL/GenBank/DDBJ databases">
        <authorList>
            <person name="Ekblom R."/>
            <person name="Jareborg N."/>
        </authorList>
    </citation>
    <scope>NUCLEOTIDE SEQUENCE [LARGE SCALE GENOMIC DNA]</scope>
    <source>
        <tissue evidence="1">Muscle</tissue>
    </source>
</reference>
<dbReference type="EMBL" id="CYRY02009110">
    <property type="protein sequence ID" value="VCW77632.1"/>
    <property type="molecule type" value="Genomic_DNA"/>
</dbReference>
<name>A0A9X9PYI0_GULGU</name>
<evidence type="ECO:0000313" key="2">
    <source>
        <dbReference type="Proteomes" id="UP000269945"/>
    </source>
</evidence>
<gene>
    <name evidence="1" type="ORF">BN2614_LOCUS7</name>
</gene>
<keyword evidence="2" id="KW-1185">Reference proteome</keyword>
<dbReference type="AlphaFoldDB" id="A0A9X9PYI0"/>
<accession>A0A9X9PYI0</accession>
<dbReference type="Proteomes" id="UP000269945">
    <property type="component" value="Unassembled WGS sequence"/>
</dbReference>
<organism evidence="1 2">
    <name type="scientific">Gulo gulo</name>
    <name type="common">Wolverine</name>
    <name type="synonym">Gluton</name>
    <dbReference type="NCBI Taxonomy" id="48420"/>
    <lineage>
        <taxon>Eukaryota</taxon>
        <taxon>Metazoa</taxon>
        <taxon>Chordata</taxon>
        <taxon>Craniata</taxon>
        <taxon>Vertebrata</taxon>
        <taxon>Euteleostomi</taxon>
        <taxon>Mammalia</taxon>
        <taxon>Eutheria</taxon>
        <taxon>Laurasiatheria</taxon>
        <taxon>Carnivora</taxon>
        <taxon>Caniformia</taxon>
        <taxon>Musteloidea</taxon>
        <taxon>Mustelidae</taxon>
        <taxon>Guloninae</taxon>
        <taxon>Gulo</taxon>
    </lineage>
</organism>
<comment type="caution">
    <text evidence="1">The sequence shown here is derived from an EMBL/GenBank/DDBJ whole genome shotgun (WGS) entry which is preliminary data.</text>
</comment>
<evidence type="ECO:0000313" key="1">
    <source>
        <dbReference type="EMBL" id="VCW77632.1"/>
    </source>
</evidence>